<evidence type="ECO:0000313" key="1">
    <source>
        <dbReference type="EMBL" id="KAG4411367.1"/>
    </source>
</evidence>
<comment type="caution">
    <text evidence="1">The sequence shown here is derived from an EMBL/GenBank/DDBJ whole genome shotgun (WGS) entry which is preliminary data.</text>
</comment>
<gene>
    <name evidence="1" type="ORF">IFR04_015503</name>
</gene>
<dbReference type="EMBL" id="JAFJYH010000486">
    <property type="protein sequence ID" value="KAG4411367.1"/>
    <property type="molecule type" value="Genomic_DNA"/>
</dbReference>
<dbReference type="AlphaFoldDB" id="A0A8H7T189"/>
<keyword evidence="2" id="KW-1185">Reference proteome</keyword>
<evidence type="ECO:0000313" key="2">
    <source>
        <dbReference type="Proteomes" id="UP000664132"/>
    </source>
</evidence>
<sequence>MLSQSAGGSEPAAATFTPFPRPPLELHRKIVRIAALETMIVPVEVGRIKDKGRDLGTAHVVPIGPSSPLLQVNKEAHEDCQMVLTAHHEPRSGEPKLYLNEASGVLWLIYLDEWTLKHERFAALIPESSNGNLPKIRAIATGWEMSSQFLKRGGKDYELMAILMNMRKLGVEVLIVTKPSARFSKPWVYSDIEFRDSEEIDPANEPIYWKMLRKNLTVPVVTVGNIENAMVEYIQRHRDSIRGH</sequence>
<proteinExistence type="predicted"/>
<protein>
    <submittedName>
        <fullName evidence="1">Uncharacterized protein</fullName>
    </submittedName>
</protein>
<dbReference type="Proteomes" id="UP000664132">
    <property type="component" value="Unassembled WGS sequence"/>
</dbReference>
<organism evidence="1 2">
    <name type="scientific">Cadophora malorum</name>
    <dbReference type="NCBI Taxonomy" id="108018"/>
    <lineage>
        <taxon>Eukaryota</taxon>
        <taxon>Fungi</taxon>
        <taxon>Dikarya</taxon>
        <taxon>Ascomycota</taxon>
        <taxon>Pezizomycotina</taxon>
        <taxon>Leotiomycetes</taxon>
        <taxon>Helotiales</taxon>
        <taxon>Ploettnerulaceae</taxon>
        <taxon>Cadophora</taxon>
    </lineage>
</organism>
<reference evidence="1" key="1">
    <citation type="submission" date="2021-02" db="EMBL/GenBank/DDBJ databases">
        <title>Genome sequence Cadophora malorum strain M34.</title>
        <authorList>
            <person name="Stefanovic E."/>
            <person name="Vu D."/>
            <person name="Scully C."/>
            <person name="Dijksterhuis J."/>
            <person name="Roader J."/>
            <person name="Houbraken J."/>
        </authorList>
    </citation>
    <scope>NUCLEOTIDE SEQUENCE</scope>
    <source>
        <strain evidence="1">M34</strain>
    </source>
</reference>
<accession>A0A8H7T189</accession>
<dbReference type="OrthoDB" id="3557756at2759"/>
<name>A0A8H7T189_9HELO</name>